<dbReference type="InterPro" id="IPR050378">
    <property type="entry name" value="Metallo-dep_Hydrolases_sf"/>
</dbReference>
<dbReference type="Gene3D" id="3.20.20.140">
    <property type="entry name" value="Metal-dependent hydrolases"/>
    <property type="match status" value="1"/>
</dbReference>
<proteinExistence type="predicted"/>
<dbReference type="GO" id="GO:0016812">
    <property type="term" value="F:hydrolase activity, acting on carbon-nitrogen (but not peptide) bonds, in cyclic amides"/>
    <property type="evidence" value="ECO:0007669"/>
    <property type="project" value="TreeGrafter"/>
</dbReference>
<name>A0A939DES0_9GAMM</name>
<dbReference type="Gene3D" id="2.30.40.10">
    <property type="entry name" value="Urease, subunit C, domain 1"/>
    <property type="match status" value="2"/>
</dbReference>
<dbReference type="RefSeq" id="WP_206560337.1">
    <property type="nucleotide sequence ID" value="NZ_JAFKCZ010000006.1"/>
</dbReference>
<protein>
    <submittedName>
        <fullName evidence="2">Amidohydrolase family protein</fullName>
    </submittedName>
</protein>
<dbReference type="GO" id="GO:0005829">
    <property type="term" value="C:cytosol"/>
    <property type="evidence" value="ECO:0007669"/>
    <property type="project" value="TreeGrafter"/>
</dbReference>
<keyword evidence="3" id="KW-1185">Reference proteome</keyword>
<dbReference type="SUPFAM" id="SSF51338">
    <property type="entry name" value="Composite domain of metallo-dependent hydrolases"/>
    <property type="match status" value="1"/>
</dbReference>
<sequence length="569" mass="62299">MFDLLISNGMVVDGTGTARRRVDVAVKDGRIAGVGRFDGAKAKQVINAEGHVVAPGFIDIHTHYDPQMTFEPYATSSCYHGVTTVVTGNCGFGLAPTRPEDRDFVVSIFARVEEMNPKALAAIPWDFETFPEYVASRKGKLGINAACYVSHSNLRRYVMGKAASEREATLDEIEQMQALVSEAMEVGAAGLSSSHCPTDMDMDNRPVPSRFSSYDELRALVQAVGRSNRGSISYLPKSAIGGLTPEDGDFLMDLGLASGVPIIIQGLGARSKVDAPTATWPSSKAYLDRARELGAPVYSMLMARPYNRKFNLADGTSLYEGVPEFHRLFTEAESVVERLAMLNSTDFRNKIRHAVEERDLDLLPPPAFDMLVVTGVEAQESRDFLNKTIAEIAVEKGIAPMDALANVAIADGLRTEFTWRTENEEWREATCLASRHPQMIVGTSDAGAHLGRDDGAEMTSYFFKYWVREWEKWTLEEAVRELSLVPASLMGFRDRGVLAPGNAADIVIFDHATIGPDWKQPVNDFPGNQRRWASKPKGVKATIVNGTPVVLDGMLVEACGLPGEFLAPL</sequence>
<dbReference type="SUPFAM" id="SSF51556">
    <property type="entry name" value="Metallo-dependent hydrolases"/>
    <property type="match status" value="1"/>
</dbReference>
<organism evidence="2 3">
    <name type="scientific">Parahaliea mediterranea</name>
    <dbReference type="NCBI Taxonomy" id="651086"/>
    <lineage>
        <taxon>Bacteria</taxon>
        <taxon>Pseudomonadati</taxon>
        <taxon>Pseudomonadota</taxon>
        <taxon>Gammaproteobacteria</taxon>
        <taxon>Cellvibrionales</taxon>
        <taxon>Halieaceae</taxon>
        <taxon>Parahaliea</taxon>
    </lineage>
</organism>
<gene>
    <name evidence="2" type="ORF">JYP50_09865</name>
</gene>
<dbReference type="InterPro" id="IPR032466">
    <property type="entry name" value="Metal_Hydrolase"/>
</dbReference>
<dbReference type="PANTHER" id="PTHR11647:SF1">
    <property type="entry name" value="COLLAPSIN RESPONSE MEDIATOR PROTEIN"/>
    <property type="match status" value="1"/>
</dbReference>
<evidence type="ECO:0000313" key="2">
    <source>
        <dbReference type="EMBL" id="MBN7796898.1"/>
    </source>
</evidence>
<feature type="domain" description="Amidohydrolase 3" evidence="1">
    <location>
        <begin position="44"/>
        <end position="550"/>
    </location>
</feature>
<dbReference type="AlphaFoldDB" id="A0A939DES0"/>
<comment type="caution">
    <text evidence="2">The sequence shown here is derived from an EMBL/GenBank/DDBJ whole genome shotgun (WGS) entry which is preliminary data.</text>
</comment>
<evidence type="ECO:0000259" key="1">
    <source>
        <dbReference type="Pfam" id="PF07969"/>
    </source>
</evidence>
<dbReference type="InterPro" id="IPR013108">
    <property type="entry name" value="Amidohydro_3"/>
</dbReference>
<evidence type="ECO:0000313" key="3">
    <source>
        <dbReference type="Proteomes" id="UP000664303"/>
    </source>
</evidence>
<dbReference type="Pfam" id="PF07969">
    <property type="entry name" value="Amidohydro_3"/>
    <property type="match status" value="1"/>
</dbReference>
<dbReference type="PANTHER" id="PTHR11647">
    <property type="entry name" value="HYDRANTOINASE/DIHYDROPYRIMIDINASE FAMILY MEMBER"/>
    <property type="match status" value="1"/>
</dbReference>
<accession>A0A939DES0</accession>
<reference evidence="2" key="1">
    <citation type="submission" date="2021-02" db="EMBL/GenBank/DDBJ databases">
        <title>PHA producing bacteria isolated from coastal sediment in Guangdong, Shenzhen.</title>
        <authorList>
            <person name="Zheng W."/>
            <person name="Yu S."/>
            <person name="Huang Y."/>
        </authorList>
    </citation>
    <scope>NUCLEOTIDE SEQUENCE</scope>
    <source>
        <strain evidence="2">TN14-10</strain>
    </source>
</reference>
<dbReference type="EMBL" id="JAFKCZ010000006">
    <property type="protein sequence ID" value="MBN7796898.1"/>
    <property type="molecule type" value="Genomic_DNA"/>
</dbReference>
<dbReference type="InterPro" id="IPR011059">
    <property type="entry name" value="Metal-dep_hydrolase_composite"/>
</dbReference>
<dbReference type="Proteomes" id="UP000664303">
    <property type="component" value="Unassembled WGS sequence"/>
</dbReference>